<dbReference type="Proteomes" id="UP000594638">
    <property type="component" value="Unassembled WGS sequence"/>
</dbReference>
<sequence>MEIQVYSGLTEAVPVEEGCSTPKHSGCRIPVRDLPPSPPRKKPYYVCAGKREAPKNGYFHPPDLDHIFAMPPRHKACV</sequence>
<gene>
    <name evidence="1" type="ORF">OLEA9_A099847</name>
</gene>
<accession>A0A8S0RPY5</accession>
<reference evidence="1 2" key="1">
    <citation type="submission" date="2019-12" db="EMBL/GenBank/DDBJ databases">
        <authorList>
            <person name="Alioto T."/>
            <person name="Alioto T."/>
            <person name="Gomez Garrido J."/>
        </authorList>
    </citation>
    <scope>NUCLEOTIDE SEQUENCE [LARGE SCALE GENOMIC DNA]</scope>
</reference>
<evidence type="ECO:0000313" key="1">
    <source>
        <dbReference type="EMBL" id="CAA2981653.1"/>
    </source>
</evidence>
<dbReference type="Gramene" id="OE9A099847T1">
    <property type="protein sequence ID" value="OE9A099847C1"/>
    <property type="gene ID" value="OE9A099847"/>
</dbReference>
<proteinExistence type="predicted"/>
<name>A0A8S0RPY5_OLEEU</name>
<evidence type="ECO:0000313" key="2">
    <source>
        <dbReference type="Proteomes" id="UP000594638"/>
    </source>
</evidence>
<dbReference type="AlphaFoldDB" id="A0A8S0RPY5"/>
<comment type="caution">
    <text evidence="1">The sequence shown here is derived from an EMBL/GenBank/DDBJ whole genome shotgun (WGS) entry which is preliminary data.</text>
</comment>
<protein>
    <submittedName>
        <fullName evidence="1">Uncharacterized protein</fullName>
    </submittedName>
</protein>
<keyword evidence="2" id="KW-1185">Reference proteome</keyword>
<dbReference type="OrthoDB" id="650965at2759"/>
<organism evidence="1 2">
    <name type="scientific">Olea europaea subsp. europaea</name>
    <dbReference type="NCBI Taxonomy" id="158383"/>
    <lineage>
        <taxon>Eukaryota</taxon>
        <taxon>Viridiplantae</taxon>
        <taxon>Streptophyta</taxon>
        <taxon>Embryophyta</taxon>
        <taxon>Tracheophyta</taxon>
        <taxon>Spermatophyta</taxon>
        <taxon>Magnoliopsida</taxon>
        <taxon>eudicotyledons</taxon>
        <taxon>Gunneridae</taxon>
        <taxon>Pentapetalae</taxon>
        <taxon>asterids</taxon>
        <taxon>lamiids</taxon>
        <taxon>Lamiales</taxon>
        <taxon>Oleaceae</taxon>
        <taxon>Oleeae</taxon>
        <taxon>Olea</taxon>
    </lineage>
</organism>
<dbReference type="EMBL" id="CACTIH010003678">
    <property type="protein sequence ID" value="CAA2981653.1"/>
    <property type="molecule type" value="Genomic_DNA"/>
</dbReference>